<organism evidence="2 3">
    <name type="scientific">Methanobrevibacter cuticularis</name>
    <dbReference type="NCBI Taxonomy" id="47311"/>
    <lineage>
        <taxon>Archaea</taxon>
        <taxon>Methanobacteriati</taxon>
        <taxon>Methanobacteriota</taxon>
        <taxon>Methanomada group</taxon>
        <taxon>Methanobacteria</taxon>
        <taxon>Methanobacteriales</taxon>
        <taxon>Methanobacteriaceae</taxon>
        <taxon>Methanobrevibacter</taxon>
    </lineage>
</organism>
<comment type="caution">
    <text evidence="2">The sequence shown here is derived from an EMBL/GenBank/DDBJ whole genome shotgun (WGS) entry which is preliminary data.</text>
</comment>
<dbReference type="Pfam" id="PF05239">
    <property type="entry name" value="PRC"/>
    <property type="match status" value="1"/>
</dbReference>
<dbReference type="AlphaFoldDB" id="A0A166FGT6"/>
<accession>A0A166FGT6</accession>
<protein>
    <submittedName>
        <fullName evidence="2">PRC-barrel domain protein</fullName>
    </submittedName>
</protein>
<dbReference type="OrthoDB" id="77776at2157"/>
<dbReference type="InterPro" id="IPR027275">
    <property type="entry name" value="PRC-brl_dom"/>
</dbReference>
<proteinExistence type="predicted"/>
<dbReference type="RefSeq" id="WP_067257456.1">
    <property type="nucleotide sequence ID" value="NZ_LWMW01000022.1"/>
</dbReference>
<dbReference type="InterPro" id="IPR011033">
    <property type="entry name" value="PRC_barrel-like_sf"/>
</dbReference>
<dbReference type="EMBL" id="LWMW01000022">
    <property type="protein sequence ID" value="KZX17658.1"/>
    <property type="molecule type" value="Genomic_DNA"/>
</dbReference>
<name>A0A166FGT6_9EURY</name>
<sequence>MKLKDLIGMDIIDEAGNTVGNVSNIDINENTGSIKGIDVGKRKGILSHNEKLITFNQINQISDKILLDNILCNDNCGEP</sequence>
<evidence type="ECO:0000259" key="1">
    <source>
        <dbReference type="Pfam" id="PF05239"/>
    </source>
</evidence>
<feature type="domain" description="PRC-barrel" evidence="1">
    <location>
        <begin position="2"/>
        <end position="69"/>
    </location>
</feature>
<keyword evidence="3" id="KW-1185">Reference proteome</keyword>
<reference evidence="2 3" key="1">
    <citation type="submission" date="2016-04" db="EMBL/GenBank/DDBJ databases">
        <title>Genome sequence of Methanobrevibacter cuticularis DSM 11139.</title>
        <authorList>
            <person name="Poehlein A."/>
            <person name="Seedorf H."/>
            <person name="Daniel R."/>
        </authorList>
    </citation>
    <scope>NUCLEOTIDE SEQUENCE [LARGE SCALE GENOMIC DNA]</scope>
    <source>
        <strain evidence="2 3">DSM 11139</strain>
    </source>
</reference>
<dbReference type="PATRIC" id="fig|47311.3.peg.140"/>
<evidence type="ECO:0000313" key="2">
    <source>
        <dbReference type="EMBL" id="KZX17658.1"/>
    </source>
</evidence>
<evidence type="ECO:0000313" key="3">
    <source>
        <dbReference type="Proteomes" id="UP000077275"/>
    </source>
</evidence>
<dbReference type="Gene3D" id="2.30.30.240">
    <property type="entry name" value="PRC-barrel domain"/>
    <property type="match status" value="1"/>
</dbReference>
<gene>
    <name evidence="2" type="ORF">MBCUT_01360</name>
</gene>
<dbReference type="SUPFAM" id="SSF50346">
    <property type="entry name" value="PRC-barrel domain"/>
    <property type="match status" value="1"/>
</dbReference>
<dbReference type="Proteomes" id="UP000077275">
    <property type="component" value="Unassembled WGS sequence"/>
</dbReference>